<dbReference type="GO" id="GO:0032153">
    <property type="term" value="C:cell division site"/>
    <property type="evidence" value="ECO:0007669"/>
    <property type="project" value="TreeGrafter"/>
</dbReference>
<dbReference type="PANTHER" id="PTHR30474">
    <property type="entry name" value="CELL CYCLE PROTEIN"/>
    <property type="match status" value="1"/>
</dbReference>
<keyword evidence="5 6" id="KW-0472">Membrane</keyword>
<comment type="caution">
    <text evidence="7">The sequence shown here is derived from an EMBL/GenBank/DDBJ whole genome shotgun (WGS) entry which is preliminary data.</text>
</comment>
<evidence type="ECO:0000256" key="2">
    <source>
        <dbReference type="ARBA" id="ARBA00022692"/>
    </source>
</evidence>
<dbReference type="GO" id="GO:0015648">
    <property type="term" value="F:lipid-linked peptidoglycan transporter activity"/>
    <property type="evidence" value="ECO:0007669"/>
    <property type="project" value="TreeGrafter"/>
</dbReference>
<evidence type="ECO:0008006" key="9">
    <source>
        <dbReference type="Google" id="ProtNLM"/>
    </source>
</evidence>
<comment type="subcellular location">
    <subcellularLocation>
        <location evidence="1">Membrane</location>
        <topology evidence="1">Multi-pass membrane protein</topology>
    </subcellularLocation>
</comment>
<feature type="transmembrane region" description="Helical" evidence="6">
    <location>
        <begin position="274"/>
        <end position="294"/>
    </location>
</feature>
<dbReference type="EMBL" id="LCHU01000007">
    <property type="protein sequence ID" value="KKT41525.1"/>
    <property type="molecule type" value="Genomic_DNA"/>
</dbReference>
<dbReference type="InterPro" id="IPR011923">
    <property type="entry name" value="RodA/MrdB"/>
</dbReference>
<keyword evidence="3" id="KW-0133">Cell shape</keyword>
<proteinExistence type="predicted"/>
<evidence type="ECO:0000313" key="8">
    <source>
        <dbReference type="Proteomes" id="UP000034736"/>
    </source>
</evidence>
<dbReference type="GO" id="GO:0008360">
    <property type="term" value="P:regulation of cell shape"/>
    <property type="evidence" value="ECO:0007669"/>
    <property type="project" value="UniProtKB-KW"/>
</dbReference>
<dbReference type="GO" id="GO:0005886">
    <property type="term" value="C:plasma membrane"/>
    <property type="evidence" value="ECO:0007669"/>
    <property type="project" value="TreeGrafter"/>
</dbReference>
<protein>
    <recommendedName>
        <fullName evidence="9">Rod shape-determining protein RodA</fullName>
    </recommendedName>
</protein>
<feature type="transmembrane region" description="Helical" evidence="6">
    <location>
        <begin position="136"/>
        <end position="156"/>
    </location>
</feature>
<feature type="transmembrane region" description="Helical" evidence="6">
    <location>
        <begin position="340"/>
        <end position="358"/>
    </location>
</feature>
<dbReference type="InterPro" id="IPR001182">
    <property type="entry name" value="FtsW/RodA"/>
</dbReference>
<feature type="transmembrane region" description="Helical" evidence="6">
    <location>
        <begin position="188"/>
        <end position="206"/>
    </location>
</feature>
<name>A0A0G1H401_9BACT</name>
<sequence>MRSVIRRVDWVLILSAITLVLLGLTAMKSFDNGSAESGGSNYYFYRQIFWLVLGLVGFFTTLNISWDFLKTNSIILLFFYFFVILFLVFLLFSGTVIKGAASWYKIYSVAIQPVEFMKIILILILAKYFARRHIEIARFSTIFISGTYVAIPTALVALQPDFGSAVVLVFLWLGMALVGGIKTRHIGLLAGLAVIGGAVLWNFYFLPHQKDRILAFLEPARDVRGSGYHALQSAIAVGSGEILGKGIGYGTQSRLSFLPEKETDFIFAALAEEWGFVGAMIILFFFGVIVWRILRSGIYGESNFEKLYAAGLAIYLVSQATIHIGMNIGLLPITGLGMPFLSYGGSSLISLFFALGILESFSVHKKGIFLGGSEERFKESIM</sequence>
<dbReference type="GO" id="GO:0051301">
    <property type="term" value="P:cell division"/>
    <property type="evidence" value="ECO:0007669"/>
    <property type="project" value="InterPro"/>
</dbReference>
<dbReference type="Pfam" id="PF01098">
    <property type="entry name" value="FTSW_RODA_SPOVE"/>
    <property type="match status" value="1"/>
</dbReference>
<gene>
    <name evidence="7" type="ORF">UW30_C0007G0022</name>
</gene>
<dbReference type="STRING" id="1618647.UW30_C0007G0022"/>
<organism evidence="7 8">
    <name type="scientific">Candidatus Giovannonibacteria bacterium GW2011_GWA2_44_13b</name>
    <dbReference type="NCBI Taxonomy" id="1618647"/>
    <lineage>
        <taxon>Bacteria</taxon>
        <taxon>Candidatus Giovannoniibacteriota</taxon>
    </lineage>
</organism>
<evidence type="ECO:0000256" key="6">
    <source>
        <dbReference type="SAM" id="Phobius"/>
    </source>
</evidence>
<feature type="transmembrane region" description="Helical" evidence="6">
    <location>
        <begin position="162"/>
        <end position="181"/>
    </location>
</feature>
<evidence type="ECO:0000256" key="4">
    <source>
        <dbReference type="ARBA" id="ARBA00022989"/>
    </source>
</evidence>
<evidence type="ECO:0000313" key="7">
    <source>
        <dbReference type="EMBL" id="KKT41525.1"/>
    </source>
</evidence>
<evidence type="ECO:0000256" key="5">
    <source>
        <dbReference type="ARBA" id="ARBA00023136"/>
    </source>
</evidence>
<reference evidence="7 8" key="1">
    <citation type="journal article" date="2015" name="Nature">
        <title>rRNA introns, odd ribosomes, and small enigmatic genomes across a large radiation of phyla.</title>
        <authorList>
            <person name="Brown C.T."/>
            <person name="Hug L.A."/>
            <person name="Thomas B.C."/>
            <person name="Sharon I."/>
            <person name="Castelle C.J."/>
            <person name="Singh A."/>
            <person name="Wilkins M.J."/>
            <person name="Williams K.H."/>
            <person name="Banfield J.F."/>
        </authorList>
    </citation>
    <scope>NUCLEOTIDE SEQUENCE [LARGE SCALE GENOMIC DNA]</scope>
</reference>
<evidence type="ECO:0000256" key="1">
    <source>
        <dbReference type="ARBA" id="ARBA00004141"/>
    </source>
</evidence>
<accession>A0A0G1H401</accession>
<dbReference type="AlphaFoldDB" id="A0A0G1H401"/>
<dbReference type="PATRIC" id="fig|1618647.3.peg.382"/>
<keyword evidence="2 6" id="KW-0812">Transmembrane</keyword>
<feature type="transmembrane region" description="Helical" evidence="6">
    <location>
        <begin position="306"/>
        <end position="328"/>
    </location>
</feature>
<dbReference type="NCBIfam" id="TIGR02210">
    <property type="entry name" value="rodA_shape"/>
    <property type="match status" value="1"/>
</dbReference>
<evidence type="ECO:0000256" key="3">
    <source>
        <dbReference type="ARBA" id="ARBA00022960"/>
    </source>
</evidence>
<dbReference type="PANTHER" id="PTHR30474:SF1">
    <property type="entry name" value="PEPTIDOGLYCAN GLYCOSYLTRANSFERASE MRDB"/>
    <property type="match status" value="1"/>
</dbReference>
<dbReference type="Proteomes" id="UP000034736">
    <property type="component" value="Unassembled WGS sequence"/>
</dbReference>
<keyword evidence="4 6" id="KW-1133">Transmembrane helix</keyword>
<feature type="transmembrane region" description="Helical" evidence="6">
    <location>
        <begin position="74"/>
        <end position="97"/>
    </location>
</feature>
<feature type="transmembrane region" description="Helical" evidence="6">
    <location>
        <begin position="109"/>
        <end position="129"/>
    </location>
</feature>
<feature type="transmembrane region" description="Helical" evidence="6">
    <location>
        <begin position="43"/>
        <end position="62"/>
    </location>
</feature>